<dbReference type="Proteomes" id="UP000816034">
    <property type="component" value="Unassembled WGS sequence"/>
</dbReference>
<accession>A0AA88GI23</accession>
<sequence>MLCLNCCCQFFVEKSSLIVIVLTILFLSSLSSVFALSPPIVSPPPSSIFNTPIQINITCQDPNTFIIIQTEEEGLNITNYTQNTTSFINLGFVMSNISFSCSCSDPFNHTSEMLQVRYHIHLRSPQPPRFDPKGHDSQSYQGPLSLSMSNPEVIPPDQSISQEIWYTFSTSQVNPQFLKYDPSTPIMLTSGTTYIVRAKTKWSYFDASLNLLFSDQEYGREPLIVLESSIVSEKYIVMPQCSYPVPSIAPGVYWEEVLNVNFSRMHWSGMNNLSLHVKLDQQDFQNWQFSNSIQLWNDGKNHTIQAFVNGSACSQSELFHGIYVFKKPLPQPIFIPPNSPDGFLQGTILSISCPSNFTLTLNVSRSNSQHLTTQSQSFQRVSSPFLLRLNESMNIGALCEEDELDNLSSAFPTTSVLSYFYQVYSIARPVLSQSSKTNVGPMNLSISCSALDSAPCGILYTLDESISLLSNSMKKGVIFSNQSIVNVTLSNYGLNTLKVVAMDLNSGIISPQVEEKLAADIRIESLSSDGILTSILTSSKISPFTLTLETNTSVFMNFSKLHHVPSKEFSFRIHVLRLPKKNIQLFPSLQIPISSSLQQTLYTVEIVLLVLSLTGLSLLIAIIIVCIIVRKRKEKLHQQMVAKYDLQFERMDRQQFQFSSFEGVDDVFSDDEEANHGGMEMFTPNQQQQ</sequence>
<organism evidence="2 3">
    <name type="scientific">Naegleria lovaniensis</name>
    <name type="common">Amoeba</name>
    <dbReference type="NCBI Taxonomy" id="51637"/>
    <lineage>
        <taxon>Eukaryota</taxon>
        <taxon>Discoba</taxon>
        <taxon>Heterolobosea</taxon>
        <taxon>Tetramitia</taxon>
        <taxon>Eutetramitia</taxon>
        <taxon>Vahlkampfiidae</taxon>
        <taxon>Naegleria</taxon>
    </lineage>
</organism>
<evidence type="ECO:0000313" key="2">
    <source>
        <dbReference type="EMBL" id="KAG2378978.1"/>
    </source>
</evidence>
<feature type="transmembrane region" description="Helical" evidence="1">
    <location>
        <begin position="606"/>
        <end position="629"/>
    </location>
</feature>
<dbReference type="RefSeq" id="XP_044546240.1">
    <property type="nucleotide sequence ID" value="XM_044697601.1"/>
</dbReference>
<keyword evidence="1" id="KW-0472">Membrane</keyword>
<keyword evidence="1" id="KW-0812">Transmembrane</keyword>
<dbReference type="EMBL" id="PYSW02000030">
    <property type="protein sequence ID" value="KAG2378978.1"/>
    <property type="molecule type" value="Genomic_DNA"/>
</dbReference>
<comment type="caution">
    <text evidence="2">The sequence shown here is derived from an EMBL/GenBank/DDBJ whole genome shotgun (WGS) entry which is preliminary data.</text>
</comment>
<protein>
    <recommendedName>
        <fullName evidence="4">Transmembrane protein</fullName>
    </recommendedName>
</protein>
<dbReference type="AlphaFoldDB" id="A0AA88GI23"/>
<gene>
    <name evidence="2" type="ORF">C9374_007616</name>
</gene>
<evidence type="ECO:0000256" key="1">
    <source>
        <dbReference type="SAM" id="Phobius"/>
    </source>
</evidence>
<reference evidence="2 3" key="1">
    <citation type="journal article" date="2018" name="BMC Genomics">
        <title>The genome of Naegleria lovaniensis, the basis for a comparative approach to unravel pathogenicity factors of the human pathogenic amoeba N. fowleri.</title>
        <authorList>
            <person name="Liechti N."/>
            <person name="Schurch N."/>
            <person name="Bruggmann R."/>
            <person name="Wittwer M."/>
        </authorList>
    </citation>
    <scope>NUCLEOTIDE SEQUENCE [LARGE SCALE GENOMIC DNA]</scope>
    <source>
        <strain evidence="2 3">ATCC 30569</strain>
    </source>
</reference>
<name>A0AA88GI23_NAELO</name>
<dbReference type="GeneID" id="68100070"/>
<evidence type="ECO:0008006" key="4">
    <source>
        <dbReference type="Google" id="ProtNLM"/>
    </source>
</evidence>
<keyword evidence="1" id="KW-1133">Transmembrane helix</keyword>
<proteinExistence type="predicted"/>
<keyword evidence="3" id="KW-1185">Reference proteome</keyword>
<evidence type="ECO:0000313" key="3">
    <source>
        <dbReference type="Proteomes" id="UP000816034"/>
    </source>
</evidence>